<keyword evidence="6" id="KW-0539">Nucleus</keyword>
<dbReference type="Pfam" id="PF13912">
    <property type="entry name" value="zf-C2H2_6"/>
    <property type="match status" value="1"/>
</dbReference>
<dbReference type="Gene3D" id="3.30.160.60">
    <property type="entry name" value="Classic Zinc Finger"/>
    <property type="match status" value="3"/>
</dbReference>
<name>A0ABP1S295_9HEXA</name>
<feature type="domain" description="C2H2-type" evidence="9">
    <location>
        <begin position="65"/>
        <end position="92"/>
    </location>
</feature>
<keyword evidence="3" id="KW-0677">Repeat</keyword>
<feature type="domain" description="C2H2-type" evidence="9">
    <location>
        <begin position="37"/>
        <end position="64"/>
    </location>
</feature>
<proteinExistence type="predicted"/>
<dbReference type="SMART" id="SM00355">
    <property type="entry name" value="ZnF_C2H2"/>
    <property type="match status" value="3"/>
</dbReference>
<evidence type="ECO:0000259" key="9">
    <source>
        <dbReference type="PROSITE" id="PS50157"/>
    </source>
</evidence>
<feature type="region of interest" description="Disordered" evidence="8">
    <location>
        <begin position="103"/>
        <end position="145"/>
    </location>
</feature>
<feature type="compositionally biased region" description="Low complexity" evidence="8">
    <location>
        <begin position="104"/>
        <end position="119"/>
    </location>
</feature>
<organism evidence="10 11">
    <name type="scientific">Orchesella dallaii</name>
    <dbReference type="NCBI Taxonomy" id="48710"/>
    <lineage>
        <taxon>Eukaryota</taxon>
        <taxon>Metazoa</taxon>
        <taxon>Ecdysozoa</taxon>
        <taxon>Arthropoda</taxon>
        <taxon>Hexapoda</taxon>
        <taxon>Collembola</taxon>
        <taxon>Entomobryomorpha</taxon>
        <taxon>Entomobryoidea</taxon>
        <taxon>Orchesellidae</taxon>
        <taxon>Orchesellinae</taxon>
        <taxon>Orchesella</taxon>
    </lineage>
</organism>
<dbReference type="Proteomes" id="UP001642540">
    <property type="component" value="Unassembled WGS sequence"/>
</dbReference>
<evidence type="ECO:0000313" key="11">
    <source>
        <dbReference type="Proteomes" id="UP001642540"/>
    </source>
</evidence>
<dbReference type="PROSITE" id="PS00028">
    <property type="entry name" value="ZINC_FINGER_C2H2_1"/>
    <property type="match status" value="2"/>
</dbReference>
<evidence type="ECO:0000256" key="7">
    <source>
        <dbReference type="PROSITE-ProRule" id="PRU00042"/>
    </source>
</evidence>
<dbReference type="PANTHER" id="PTHR24394">
    <property type="entry name" value="ZINC FINGER PROTEIN"/>
    <property type="match status" value="1"/>
</dbReference>
<evidence type="ECO:0000256" key="3">
    <source>
        <dbReference type="ARBA" id="ARBA00022737"/>
    </source>
</evidence>
<feature type="domain" description="C2H2-type" evidence="9">
    <location>
        <begin position="10"/>
        <end position="32"/>
    </location>
</feature>
<dbReference type="PROSITE" id="PS50157">
    <property type="entry name" value="ZINC_FINGER_C2H2_2"/>
    <property type="match status" value="3"/>
</dbReference>
<evidence type="ECO:0000256" key="6">
    <source>
        <dbReference type="ARBA" id="ARBA00023242"/>
    </source>
</evidence>
<evidence type="ECO:0000256" key="8">
    <source>
        <dbReference type="SAM" id="MobiDB-lite"/>
    </source>
</evidence>
<keyword evidence="11" id="KW-1185">Reference proteome</keyword>
<evidence type="ECO:0000256" key="1">
    <source>
        <dbReference type="ARBA" id="ARBA00004123"/>
    </source>
</evidence>
<evidence type="ECO:0000256" key="2">
    <source>
        <dbReference type="ARBA" id="ARBA00022723"/>
    </source>
</evidence>
<comment type="subcellular location">
    <subcellularLocation>
        <location evidence="1">Nucleus</location>
    </subcellularLocation>
</comment>
<reference evidence="10 11" key="1">
    <citation type="submission" date="2024-08" db="EMBL/GenBank/DDBJ databases">
        <authorList>
            <person name="Cucini C."/>
            <person name="Frati F."/>
        </authorList>
    </citation>
    <scope>NUCLEOTIDE SEQUENCE [LARGE SCALE GENOMIC DNA]</scope>
</reference>
<sequence>MSTNAIKERYACTKCDKSFTVPFSLRRHMIVHDEPAFVCQQCDRRFRTRETLTRHEPIHSGVRRHGCQICHKRFARLSDLKKHLKTHEKKVYPVKAIESQATPSYNSVNNGNTNVNAEGTADKTPQTQTQATLNSNGPDPFVRDDQFRKQNNVTQFTLSNTTGGIVNKSSSIGNEVESNLVGGQKQQPEALDNAPVAATRKILILFSVGPNPNNYIPGQCPSVEPDSSDPLQIAFQQIMDELAKSGSSTVDRSNP</sequence>
<evidence type="ECO:0000313" key="10">
    <source>
        <dbReference type="EMBL" id="CAL8141487.1"/>
    </source>
</evidence>
<dbReference type="EMBL" id="CAXLJM020000147">
    <property type="protein sequence ID" value="CAL8141487.1"/>
    <property type="molecule type" value="Genomic_DNA"/>
</dbReference>
<dbReference type="Pfam" id="PF00096">
    <property type="entry name" value="zf-C2H2"/>
    <property type="match status" value="2"/>
</dbReference>
<evidence type="ECO:0000256" key="5">
    <source>
        <dbReference type="ARBA" id="ARBA00022833"/>
    </source>
</evidence>
<feature type="compositionally biased region" description="Polar residues" evidence="8">
    <location>
        <begin position="123"/>
        <end position="137"/>
    </location>
</feature>
<protein>
    <recommendedName>
        <fullName evidence="9">C2H2-type domain-containing protein</fullName>
    </recommendedName>
</protein>
<evidence type="ECO:0000256" key="4">
    <source>
        <dbReference type="ARBA" id="ARBA00022771"/>
    </source>
</evidence>
<accession>A0ABP1S295</accession>
<dbReference type="InterPro" id="IPR013087">
    <property type="entry name" value="Znf_C2H2_type"/>
</dbReference>
<gene>
    <name evidence="10" type="ORF">ODALV1_LOCUS28736</name>
</gene>
<comment type="caution">
    <text evidence="10">The sequence shown here is derived from an EMBL/GenBank/DDBJ whole genome shotgun (WGS) entry which is preliminary data.</text>
</comment>
<dbReference type="PANTHER" id="PTHR24394:SF44">
    <property type="entry name" value="ZINC FINGER PROTEIN 271-LIKE"/>
    <property type="match status" value="1"/>
</dbReference>
<keyword evidence="4 7" id="KW-0863">Zinc-finger</keyword>
<keyword evidence="5" id="KW-0862">Zinc</keyword>
<dbReference type="SUPFAM" id="SSF57667">
    <property type="entry name" value="beta-beta-alpha zinc fingers"/>
    <property type="match status" value="2"/>
</dbReference>
<keyword evidence="2" id="KW-0479">Metal-binding</keyword>
<dbReference type="InterPro" id="IPR036236">
    <property type="entry name" value="Znf_C2H2_sf"/>
</dbReference>